<gene>
    <name evidence="2" type="ORF">GCM10009721_13850</name>
</gene>
<feature type="region of interest" description="Disordered" evidence="1">
    <location>
        <begin position="45"/>
        <end position="89"/>
    </location>
</feature>
<evidence type="ECO:0000256" key="1">
    <source>
        <dbReference type="SAM" id="MobiDB-lite"/>
    </source>
</evidence>
<reference evidence="3" key="1">
    <citation type="journal article" date="2019" name="Int. J. Syst. Evol. Microbiol.">
        <title>The Global Catalogue of Microorganisms (GCM) 10K type strain sequencing project: providing services to taxonomists for standard genome sequencing and annotation.</title>
        <authorList>
            <consortium name="The Broad Institute Genomics Platform"/>
            <consortium name="The Broad Institute Genome Sequencing Center for Infectious Disease"/>
            <person name="Wu L."/>
            <person name="Ma J."/>
        </authorList>
    </citation>
    <scope>NUCLEOTIDE SEQUENCE [LARGE SCALE GENOMIC DNA]</scope>
    <source>
        <strain evidence="3">JCM 1365</strain>
    </source>
</reference>
<organism evidence="2 3">
    <name type="scientific">Terrabacter tumescens</name>
    <dbReference type="NCBI Taxonomy" id="60443"/>
    <lineage>
        <taxon>Bacteria</taxon>
        <taxon>Bacillati</taxon>
        <taxon>Actinomycetota</taxon>
        <taxon>Actinomycetes</taxon>
        <taxon>Micrococcales</taxon>
        <taxon>Intrasporangiaceae</taxon>
        <taxon>Terrabacter</taxon>
    </lineage>
</organism>
<name>A0ABQ2HRS5_9MICO</name>
<evidence type="ECO:0000313" key="3">
    <source>
        <dbReference type="Proteomes" id="UP000623461"/>
    </source>
</evidence>
<feature type="compositionally biased region" description="Low complexity" evidence="1">
    <location>
        <begin position="55"/>
        <end position="66"/>
    </location>
</feature>
<accession>A0ABQ2HRS5</accession>
<protein>
    <recommendedName>
        <fullName evidence="4">Resolvase/invertase-type recombinase catalytic domain-containing protein</fullName>
    </recommendedName>
</protein>
<dbReference type="EMBL" id="BMNZ01000002">
    <property type="protein sequence ID" value="GGM89766.1"/>
    <property type="molecule type" value="Genomic_DNA"/>
</dbReference>
<evidence type="ECO:0000313" key="2">
    <source>
        <dbReference type="EMBL" id="GGM89766.1"/>
    </source>
</evidence>
<keyword evidence="3" id="KW-1185">Reference proteome</keyword>
<feature type="region of interest" description="Disordered" evidence="1">
    <location>
        <begin position="1"/>
        <end position="27"/>
    </location>
</feature>
<evidence type="ECO:0008006" key="4">
    <source>
        <dbReference type="Google" id="ProtNLM"/>
    </source>
</evidence>
<proteinExistence type="predicted"/>
<sequence length="89" mass="9697">MWEGPPQNDAGEVSSTTTSKDPTMLSPHIVSALVAEREADLERRAELGRRRHVDPPATARVTATPTHGPRTPVDRRRRRACGSCEAPAT</sequence>
<comment type="caution">
    <text evidence="2">The sequence shown here is derived from an EMBL/GenBank/DDBJ whole genome shotgun (WGS) entry which is preliminary data.</text>
</comment>
<dbReference type="Proteomes" id="UP000623461">
    <property type="component" value="Unassembled WGS sequence"/>
</dbReference>